<evidence type="ECO:0000256" key="8">
    <source>
        <dbReference type="SAM" id="Phobius"/>
    </source>
</evidence>
<evidence type="ECO:0000313" key="12">
    <source>
        <dbReference type="Proteomes" id="UP001381693"/>
    </source>
</evidence>
<dbReference type="PRINTS" id="PR01433">
    <property type="entry name" value="POLYCYSTIN2"/>
</dbReference>
<proteinExistence type="inferred from homology"/>
<dbReference type="InterPro" id="IPR051223">
    <property type="entry name" value="Polycystin"/>
</dbReference>
<organism evidence="11 12">
    <name type="scientific">Halocaridina rubra</name>
    <name type="common">Hawaiian red shrimp</name>
    <dbReference type="NCBI Taxonomy" id="373956"/>
    <lineage>
        <taxon>Eukaryota</taxon>
        <taxon>Metazoa</taxon>
        <taxon>Ecdysozoa</taxon>
        <taxon>Arthropoda</taxon>
        <taxon>Crustacea</taxon>
        <taxon>Multicrustacea</taxon>
        <taxon>Malacostraca</taxon>
        <taxon>Eumalacostraca</taxon>
        <taxon>Eucarida</taxon>
        <taxon>Decapoda</taxon>
        <taxon>Pleocyemata</taxon>
        <taxon>Caridea</taxon>
        <taxon>Atyoidea</taxon>
        <taxon>Atyidae</taxon>
        <taxon>Halocaridina</taxon>
    </lineage>
</organism>
<dbReference type="GO" id="GO:0050982">
    <property type="term" value="P:detection of mechanical stimulus"/>
    <property type="evidence" value="ECO:0007669"/>
    <property type="project" value="TreeGrafter"/>
</dbReference>
<feature type="transmembrane region" description="Helical" evidence="8">
    <location>
        <begin position="298"/>
        <end position="320"/>
    </location>
</feature>
<dbReference type="GO" id="GO:0005262">
    <property type="term" value="F:calcium channel activity"/>
    <property type="evidence" value="ECO:0007669"/>
    <property type="project" value="TreeGrafter"/>
</dbReference>
<feature type="transmembrane region" description="Helical" evidence="8">
    <location>
        <begin position="348"/>
        <end position="368"/>
    </location>
</feature>
<evidence type="ECO:0000256" key="5">
    <source>
        <dbReference type="ARBA" id="ARBA00023136"/>
    </source>
</evidence>
<gene>
    <name evidence="11" type="ORF">SK128_015085</name>
</gene>
<keyword evidence="5 8" id="KW-0472">Membrane</keyword>
<comment type="subcellular location">
    <subcellularLocation>
        <location evidence="1">Membrane</location>
        <topology evidence="1">Multi-pass membrane protein</topology>
    </subcellularLocation>
</comment>
<evidence type="ECO:0000256" key="3">
    <source>
        <dbReference type="ARBA" id="ARBA00022692"/>
    </source>
</evidence>
<comment type="similarity">
    <text evidence="2">Belongs to the polycystin family.</text>
</comment>
<evidence type="ECO:0000256" key="2">
    <source>
        <dbReference type="ARBA" id="ARBA00007200"/>
    </source>
</evidence>
<dbReference type="AlphaFoldDB" id="A0AAN9A7A8"/>
<evidence type="ECO:0000256" key="6">
    <source>
        <dbReference type="ARBA" id="ARBA00023180"/>
    </source>
</evidence>
<dbReference type="Proteomes" id="UP001381693">
    <property type="component" value="Unassembled WGS sequence"/>
</dbReference>
<evidence type="ECO:0000256" key="7">
    <source>
        <dbReference type="PIRSR" id="PIRSR603915-2"/>
    </source>
</evidence>
<dbReference type="EMBL" id="JAXCGZ010011432">
    <property type="protein sequence ID" value="KAK7074845.1"/>
    <property type="molecule type" value="Genomic_DNA"/>
</dbReference>
<accession>A0AAN9A7A8</accession>
<evidence type="ECO:0000256" key="1">
    <source>
        <dbReference type="ARBA" id="ARBA00004141"/>
    </source>
</evidence>
<dbReference type="PANTHER" id="PTHR10877:SF150">
    <property type="entry name" value="REJ DOMAIN-CONTAINING PROTEIN"/>
    <property type="match status" value="1"/>
</dbReference>
<evidence type="ECO:0000313" key="11">
    <source>
        <dbReference type="EMBL" id="KAK7074845.1"/>
    </source>
</evidence>
<keyword evidence="3 8" id="KW-0812">Transmembrane</keyword>
<feature type="domain" description="Polycystin" evidence="10">
    <location>
        <begin position="46"/>
        <end position="251"/>
    </location>
</feature>
<dbReference type="InterPro" id="IPR013122">
    <property type="entry name" value="PKD1_2_channel"/>
</dbReference>
<feature type="non-terminal residue" evidence="11">
    <location>
        <position position="1"/>
    </location>
</feature>
<dbReference type="GO" id="GO:0016020">
    <property type="term" value="C:membrane"/>
    <property type="evidence" value="ECO:0007669"/>
    <property type="project" value="UniProtKB-SubCell"/>
</dbReference>
<dbReference type="Pfam" id="PF20519">
    <property type="entry name" value="Polycystin_dom"/>
    <property type="match status" value="1"/>
</dbReference>
<dbReference type="InterPro" id="IPR003915">
    <property type="entry name" value="PKD_2"/>
</dbReference>
<feature type="domain" description="Polycystin cation channel PKD1/PKD2" evidence="9">
    <location>
        <begin position="256"/>
        <end position="374"/>
    </location>
</feature>
<name>A0AAN9A7A8_HALRR</name>
<keyword evidence="12" id="KW-1185">Reference proteome</keyword>
<dbReference type="InterPro" id="IPR046791">
    <property type="entry name" value="Polycystin_dom"/>
</dbReference>
<dbReference type="GO" id="GO:0005509">
    <property type="term" value="F:calcium ion binding"/>
    <property type="evidence" value="ECO:0007669"/>
    <property type="project" value="InterPro"/>
</dbReference>
<dbReference type="PANTHER" id="PTHR10877">
    <property type="entry name" value="POLYCYSTIN FAMILY MEMBER"/>
    <property type="match status" value="1"/>
</dbReference>
<evidence type="ECO:0000259" key="9">
    <source>
        <dbReference type="Pfam" id="PF08016"/>
    </source>
</evidence>
<protein>
    <submittedName>
        <fullName evidence="11">Uncharacterized protein</fullName>
    </submittedName>
</protein>
<reference evidence="11 12" key="1">
    <citation type="submission" date="2023-11" db="EMBL/GenBank/DDBJ databases">
        <title>Halocaridina rubra genome assembly.</title>
        <authorList>
            <person name="Smith C."/>
        </authorList>
    </citation>
    <scope>NUCLEOTIDE SEQUENCE [LARGE SCALE GENOMIC DNA]</scope>
    <source>
        <strain evidence="11">EP-1</strain>
        <tissue evidence="11">Whole</tissue>
    </source>
</reference>
<feature type="disulfide bond" evidence="7">
    <location>
        <begin position="106"/>
        <end position="119"/>
    </location>
</feature>
<dbReference type="Pfam" id="PF08016">
    <property type="entry name" value="PKD_channel"/>
    <property type="match status" value="1"/>
</dbReference>
<evidence type="ECO:0000256" key="4">
    <source>
        <dbReference type="ARBA" id="ARBA00022989"/>
    </source>
</evidence>
<keyword evidence="4 8" id="KW-1133">Transmembrane helix</keyword>
<keyword evidence="6" id="KW-0325">Glycoprotein</keyword>
<evidence type="ECO:0000259" key="10">
    <source>
        <dbReference type="Pfam" id="PF20519"/>
    </source>
</evidence>
<comment type="caution">
    <text evidence="11">The sequence shown here is derived from an EMBL/GenBank/DDBJ whole genome shotgun (WGS) entry which is preliminary data.</text>
</comment>
<sequence>LPFIFIIAPSDGQSKYVAFMKFNIIEYAKSHSNCAVGREYDVTAKMVKTTDDLWAYLFTGLLQRLRADTLYNNKPPYGLRGFLEDHANRIMGYATIRQIRARKNSCIVPDELDSISNHCSSYTSIVDEDNKDYCAGWVVRNDANANSSECNVREFKYSTAREMGGFPKGGQLDWYGGGGYVIHLQGSTTKLLELFHELQELHWIDFYTRAVIIEFSTYNAAVNLFGMATIMSEYMPGGGITPSFRFEGIRLLQHHSEFGAFIMVCEVAFILFIIGYTIREVRAICKDRKSYFQNYWSYAEIAIILASYSMMIIYLLRYLATKAVLHVFRNTFGNGYVNLTYAAMLNEAYLYLVSFIGFVGSLKFIKLLRFNKRIGMCK</sequence>
<feature type="transmembrane region" description="Helical" evidence="8">
    <location>
        <begin position="258"/>
        <end position="278"/>
    </location>
</feature>